<gene>
    <name evidence="3" type="ORF">OYT1_ch2012</name>
</gene>
<dbReference type="EMBL" id="AP018738">
    <property type="protein sequence ID" value="BBE51538.1"/>
    <property type="molecule type" value="Genomic_DNA"/>
</dbReference>
<protein>
    <recommendedName>
        <fullName evidence="2">HPP transmembrane region domain-containing protein</fullName>
    </recommendedName>
</protein>
<evidence type="ECO:0000256" key="1">
    <source>
        <dbReference type="SAM" id="Phobius"/>
    </source>
</evidence>
<feature type="transmembrane region" description="Helical" evidence="1">
    <location>
        <begin position="76"/>
        <end position="93"/>
    </location>
</feature>
<dbReference type="STRING" id="1188319.OYT1_01003"/>
<evidence type="ECO:0000313" key="3">
    <source>
        <dbReference type="EMBL" id="BBE51538.1"/>
    </source>
</evidence>
<evidence type="ECO:0000259" key="2">
    <source>
        <dbReference type="Pfam" id="PF04982"/>
    </source>
</evidence>
<dbReference type="InterPro" id="IPR007065">
    <property type="entry name" value="HPP"/>
</dbReference>
<keyword evidence="1" id="KW-0812">Transmembrane</keyword>
<evidence type="ECO:0000313" key="4">
    <source>
        <dbReference type="Proteomes" id="UP000033070"/>
    </source>
</evidence>
<dbReference type="RefSeq" id="WP_062626202.1">
    <property type="nucleotide sequence ID" value="NZ_AP018738.1"/>
</dbReference>
<dbReference type="PANTHER" id="PTHR33741:SF5">
    <property type="entry name" value="TRANSMEMBRANE PROTEIN DDB_G0269096-RELATED"/>
    <property type="match status" value="1"/>
</dbReference>
<dbReference type="KEGG" id="fam:OYT1_ch2012"/>
<feature type="transmembrane region" description="Helical" evidence="1">
    <location>
        <begin position="27"/>
        <end position="44"/>
    </location>
</feature>
<dbReference type="AlphaFoldDB" id="A0A2Z6GDE1"/>
<dbReference type="PANTHER" id="PTHR33741">
    <property type="entry name" value="TRANSMEMBRANE PROTEIN DDB_G0269096-RELATED"/>
    <property type="match status" value="1"/>
</dbReference>
<keyword evidence="1" id="KW-0472">Membrane</keyword>
<reference evidence="3 4" key="1">
    <citation type="submission" date="2018-06" db="EMBL/GenBank/DDBJ databases">
        <title>OYT1 Genome Sequencing.</title>
        <authorList>
            <person name="Kato S."/>
            <person name="Itoh T."/>
            <person name="Ohkuma M."/>
        </authorList>
    </citation>
    <scope>NUCLEOTIDE SEQUENCE [LARGE SCALE GENOMIC DNA]</scope>
    <source>
        <strain evidence="3 4">OYT1</strain>
    </source>
</reference>
<accession>A0A2Z6GDE1</accession>
<feature type="transmembrane region" description="Helical" evidence="1">
    <location>
        <begin position="100"/>
        <end position="120"/>
    </location>
</feature>
<feature type="transmembrane region" description="Helical" evidence="1">
    <location>
        <begin position="51"/>
        <end position="70"/>
    </location>
</feature>
<dbReference type="Proteomes" id="UP000033070">
    <property type="component" value="Chromosome"/>
</dbReference>
<organism evidence="3 4">
    <name type="scientific">Ferriphaselus amnicola</name>
    <dbReference type="NCBI Taxonomy" id="1188319"/>
    <lineage>
        <taxon>Bacteria</taxon>
        <taxon>Pseudomonadati</taxon>
        <taxon>Pseudomonadota</taxon>
        <taxon>Betaproteobacteria</taxon>
        <taxon>Nitrosomonadales</taxon>
        <taxon>Gallionellaceae</taxon>
        <taxon>Ferriphaselus</taxon>
    </lineage>
</organism>
<sequence>MSQENETLAEQLKGGGHAPPRPSLPNIAYAWLGSAIAIGLLAWLTETSHTLFIMGSFGASCVLVFGFPRFPLSQPRNVIGGHLLASFIGLLFLKLFGPTWWSLALALATLIALMLYTRTAHPPGGANVLIVMATQPNWDFLFTPTLVGAVILVLVGLVSNNIGHGRSYPAYWIG</sequence>
<dbReference type="InterPro" id="IPR058581">
    <property type="entry name" value="TM_HPP"/>
</dbReference>
<proteinExistence type="predicted"/>
<feature type="domain" description="HPP transmembrane region" evidence="2">
    <location>
        <begin position="19"/>
        <end position="169"/>
    </location>
</feature>
<feature type="transmembrane region" description="Helical" evidence="1">
    <location>
        <begin position="140"/>
        <end position="158"/>
    </location>
</feature>
<keyword evidence="4" id="KW-1185">Reference proteome</keyword>
<dbReference type="Pfam" id="PF04982">
    <property type="entry name" value="TM_HPP"/>
    <property type="match status" value="1"/>
</dbReference>
<name>A0A2Z6GDE1_9PROT</name>
<keyword evidence="1" id="KW-1133">Transmembrane helix</keyword>